<dbReference type="AlphaFoldDB" id="A0AAW1UWE8"/>
<dbReference type="PANTHER" id="PTHR10174">
    <property type="entry name" value="ALPHA-TOCOPHEROL TRANSFER PROTEIN-RELATED"/>
    <property type="match status" value="1"/>
</dbReference>
<accession>A0AAW1UWE8</accession>
<dbReference type="Proteomes" id="UP001431783">
    <property type="component" value="Unassembled WGS sequence"/>
</dbReference>
<dbReference type="PROSITE" id="PS50191">
    <property type="entry name" value="CRAL_TRIO"/>
    <property type="match status" value="1"/>
</dbReference>
<keyword evidence="3" id="KW-1185">Reference proteome</keyword>
<evidence type="ECO:0000313" key="2">
    <source>
        <dbReference type="EMBL" id="KAK9884161.1"/>
    </source>
</evidence>
<comment type="caution">
    <text evidence="2">The sequence shown here is derived from an EMBL/GenBank/DDBJ whole genome shotgun (WGS) entry which is preliminary data.</text>
</comment>
<evidence type="ECO:0000313" key="3">
    <source>
        <dbReference type="Proteomes" id="UP001431783"/>
    </source>
</evidence>
<dbReference type="SUPFAM" id="SSF46938">
    <property type="entry name" value="CRAL/TRIO N-terminal domain"/>
    <property type="match status" value="1"/>
</dbReference>
<sequence>MDIVQQEYQRDKTLKKEEVEKIQEWLKSQPHLPEMTEQEVIWFLKSCYSRNEAAKTTIDNYFTMKTLSPEILRNKDITKTVFQELMNSILFSVLPKKTPEGDSVVFFHFMDNNPDYFHYPEAIKLFDMVVMLDIMKNGTQDGLRCCFDVKNFSFGHLTRMGIIPLKKFLYYLQEGMPVRLKGLHFLNSTSVMDKLLQMMKPFLKKEIMESLHLHASIEEMENFIPTSCLPLDYGGTADSFQALHDTMKKNVTENVEFFHYQDSQVVDETKRPGKPKNINDIFGVEGTFKKLDLD</sequence>
<dbReference type="PANTHER" id="PTHR10174:SF213">
    <property type="entry name" value="CRAL-TRIO DOMAIN-CONTAINING PROTEIN"/>
    <property type="match status" value="1"/>
</dbReference>
<dbReference type="Gene3D" id="3.40.525.10">
    <property type="entry name" value="CRAL-TRIO lipid binding domain"/>
    <property type="match status" value="1"/>
</dbReference>
<dbReference type="CDD" id="cd00170">
    <property type="entry name" value="SEC14"/>
    <property type="match status" value="1"/>
</dbReference>
<dbReference type="EMBL" id="JARQZJ010000092">
    <property type="protein sequence ID" value="KAK9884161.1"/>
    <property type="molecule type" value="Genomic_DNA"/>
</dbReference>
<organism evidence="2 3">
    <name type="scientific">Henosepilachna vigintioctopunctata</name>
    <dbReference type="NCBI Taxonomy" id="420089"/>
    <lineage>
        <taxon>Eukaryota</taxon>
        <taxon>Metazoa</taxon>
        <taxon>Ecdysozoa</taxon>
        <taxon>Arthropoda</taxon>
        <taxon>Hexapoda</taxon>
        <taxon>Insecta</taxon>
        <taxon>Pterygota</taxon>
        <taxon>Neoptera</taxon>
        <taxon>Endopterygota</taxon>
        <taxon>Coleoptera</taxon>
        <taxon>Polyphaga</taxon>
        <taxon>Cucujiformia</taxon>
        <taxon>Coccinelloidea</taxon>
        <taxon>Coccinellidae</taxon>
        <taxon>Epilachninae</taxon>
        <taxon>Epilachnini</taxon>
        <taxon>Henosepilachna</taxon>
    </lineage>
</organism>
<dbReference type="InterPro" id="IPR001251">
    <property type="entry name" value="CRAL-TRIO_dom"/>
</dbReference>
<gene>
    <name evidence="2" type="ORF">WA026_005113</name>
</gene>
<dbReference type="Pfam" id="PF00650">
    <property type="entry name" value="CRAL_TRIO"/>
    <property type="match status" value="1"/>
</dbReference>
<dbReference type="PRINTS" id="PR00180">
    <property type="entry name" value="CRETINALDHBP"/>
</dbReference>
<feature type="domain" description="CRAL-TRIO" evidence="1">
    <location>
        <begin position="78"/>
        <end position="241"/>
    </location>
</feature>
<evidence type="ECO:0000259" key="1">
    <source>
        <dbReference type="PROSITE" id="PS50191"/>
    </source>
</evidence>
<protein>
    <recommendedName>
        <fullName evidence="1">CRAL-TRIO domain-containing protein</fullName>
    </recommendedName>
</protein>
<dbReference type="SMART" id="SM00516">
    <property type="entry name" value="SEC14"/>
    <property type="match status" value="1"/>
</dbReference>
<dbReference type="GO" id="GO:0016020">
    <property type="term" value="C:membrane"/>
    <property type="evidence" value="ECO:0007669"/>
    <property type="project" value="TreeGrafter"/>
</dbReference>
<dbReference type="InterPro" id="IPR036865">
    <property type="entry name" value="CRAL-TRIO_dom_sf"/>
</dbReference>
<dbReference type="InterPro" id="IPR036273">
    <property type="entry name" value="CRAL/TRIO_N_dom_sf"/>
</dbReference>
<dbReference type="GO" id="GO:1902936">
    <property type="term" value="F:phosphatidylinositol bisphosphate binding"/>
    <property type="evidence" value="ECO:0007669"/>
    <property type="project" value="TreeGrafter"/>
</dbReference>
<reference evidence="2 3" key="1">
    <citation type="submission" date="2023-03" db="EMBL/GenBank/DDBJ databases">
        <title>Genome insight into feeding habits of ladybird beetles.</title>
        <authorList>
            <person name="Li H.-S."/>
            <person name="Huang Y.-H."/>
            <person name="Pang H."/>
        </authorList>
    </citation>
    <scope>NUCLEOTIDE SEQUENCE [LARGE SCALE GENOMIC DNA]</scope>
    <source>
        <strain evidence="2">SYSU_2023b</strain>
        <tissue evidence="2">Whole body</tissue>
    </source>
</reference>
<dbReference type="SUPFAM" id="SSF52087">
    <property type="entry name" value="CRAL/TRIO domain"/>
    <property type="match status" value="1"/>
</dbReference>
<proteinExistence type="predicted"/>
<name>A0AAW1UWE8_9CUCU</name>